<dbReference type="Gene3D" id="2.40.160.20">
    <property type="match status" value="1"/>
</dbReference>
<name>A0ABQ6LY47_9GAMM</name>
<sequence length="140" mass="15763">MVSAEDRKPDNFGATFSLGQAIRTSDSAVAEIALRYDRWELGGTIFGHGDTKRGDQNRLGYGGSVSRLFKPGWKLWQGDLYGRLGVAYIEDSPLVGEFNFRSGFGIDFRHFQIEYNHYSSGKIYPINTGIDLIQLKVPFF</sequence>
<evidence type="ECO:0000313" key="1">
    <source>
        <dbReference type="EMBL" id="GMG86978.1"/>
    </source>
</evidence>
<comment type="caution">
    <text evidence="1">The sequence shown here is derived from an EMBL/GenBank/DDBJ whole genome shotgun (WGS) entry which is preliminary data.</text>
</comment>
<evidence type="ECO:0000313" key="2">
    <source>
        <dbReference type="Proteomes" id="UP001224392"/>
    </source>
</evidence>
<gene>
    <name evidence="1" type="ORF">MNKW57_12990</name>
</gene>
<dbReference type="EMBL" id="BSYJ01000002">
    <property type="protein sequence ID" value="GMG86978.1"/>
    <property type="molecule type" value="Genomic_DNA"/>
</dbReference>
<keyword evidence="2" id="KW-1185">Reference proteome</keyword>
<protein>
    <recommendedName>
        <fullName evidence="3">Acyloxyacyl hydrolase</fullName>
    </recommendedName>
</protein>
<dbReference type="Proteomes" id="UP001224392">
    <property type="component" value="Unassembled WGS sequence"/>
</dbReference>
<accession>A0ABQ6LY47</accession>
<evidence type="ECO:0008006" key="3">
    <source>
        <dbReference type="Google" id="ProtNLM"/>
    </source>
</evidence>
<reference evidence="1 2" key="1">
    <citation type="submission" date="2023-04" db="EMBL/GenBank/DDBJ databases">
        <title>Marinobulbifer ophiurae gen. nov., sp. Nov., isolate from tissue of brittle star Ophioplocus japonicus.</title>
        <authorList>
            <person name="Kawano K."/>
            <person name="Sawayama S."/>
            <person name="Nakagawa S."/>
        </authorList>
    </citation>
    <scope>NUCLEOTIDE SEQUENCE [LARGE SCALE GENOMIC DNA]</scope>
    <source>
        <strain evidence="1 2">NKW57</strain>
    </source>
</reference>
<proteinExistence type="predicted"/>
<organism evidence="1 2">
    <name type="scientific">Biformimicrobium ophioploci</name>
    <dbReference type="NCBI Taxonomy" id="3036711"/>
    <lineage>
        <taxon>Bacteria</taxon>
        <taxon>Pseudomonadati</taxon>
        <taxon>Pseudomonadota</taxon>
        <taxon>Gammaproteobacteria</taxon>
        <taxon>Cellvibrionales</taxon>
        <taxon>Microbulbiferaceae</taxon>
        <taxon>Biformimicrobium</taxon>
    </lineage>
</organism>